<evidence type="ECO:0000259" key="4">
    <source>
        <dbReference type="PROSITE" id="PS50110"/>
    </source>
</evidence>
<dbReference type="Gene3D" id="3.40.50.2300">
    <property type="match status" value="1"/>
</dbReference>
<dbReference type="SUPFAM" id="SSF103039">
    <property type="entry name" value="CheC-like"/>
    <property type="match status" value="1"/>
</dbReference>
<dbReference type="InterPro" id="IPR001789">
    <property type="entry name" value="Sig_transdc_resp-reg_receiver"/>
</dbReference>
<evidence type="ECO:0000313" key="6">
    <source>
        <dbReference type="Proteomes" id="UP000273643"/>
    </source>
</evidence>
<dbReference type="InterPro" id="IPR011006">
    <property type="entry name" value="CheY-like_superfamily"/>
</dbReference>
<dbReference type="PANTHER" id="PTHR44591">
    <property type="entry name" value="STRESS RESPONSE REGULATOR PROTEIN 1"/>
    <property type="match status" value="1"/>
</dbReference>
<dbReference type="InterPro" id="IPR028976">
    <property type="entry name" value="CheC-like_sf"/>
</dbReference>
<reference evidence="5 6" key="1">
    <citation type="submission" date="2018-11" db="EMBL/GenBank/DDBJ databases">
        <title>Genomic Encyclopedia of Type Strains, Phase IV (KMG-IV): sequencing the most valuable type-strain genomes for metagenomic binning, comparative biology and taxonomic classification.</title>
        <authorList>
            <person name="Goeker M."/>
        </authorList>
    </citation>
    <scope>NUCLEOTIDE SEQUENCE [LARGE SCALE GENOMIC DNA]</scope>
    <source>
        <strain evidence="5 6">DSM 16974</strain>
    </source>
</reference>
<dbReference type="OrthoDB" id="281471at2"/>
<comment type="caution">
    <text evidence="5">The sequence shown here is derived from an EMBL/GenBank/DDBJ whole genome shotgun (WGS) entry which is preliminary data.</text>
</comment>
<keyword evidence="2 3" id="KW-0597">Phosphoprotein</keyword>
<sequence>MTTPLLICDDSLVARKQMLRALPPDWDVLVSFACDGEECLRYLEADRGHILFLDLNMPVLDGYAVLREIRARDWPTLVIVVSGDIQPEAEQRVRDLGAVQMIRKPLDPAQLQTVLVEFGLYDPSEDRRLAVHPESPDRSTTWHDVLQEQANIAMGQAGDLLARLLGVFVELSVPKVSMLAASELNMALTAGSSHHKWSGVSQGFVGGGLAGEALLLFSDSSVEDMSALLGYQDDNAPHKELEVLMDLSGILAGAFLKGLGEQLHLSPRITPPVVLGTHVTMDDLLHHNSHLWEQMLSIEVSFAVENHNILGNLLLLFTEDSIPRLQETLDYLRPDPEGAS</sequence>
<dbReference type="InterPro" id="IPR050595">
    <property type="entry name" value="Bact_response_regulator"/>
</dbReference>
<dbReference type="Pfam" id="PF00072">
    <property type="entry name" value="Response_reg"/>
    <property type="match status" value="1"/>
</dbReference>
<organism evidence="5 6">
    <name type="scientific">Marinimicrobium koreense</name>
    <dbReference type="NCBI Taxonomy" id="306545"/>
    <lineage>
        <taxon>Bacteria</taxon>
        <taxon>Pseudomonadati</taxon>
        <taxon>Pseudomonadota</taxon>
        <taxon>Gammaproteobacteria</taxon>
        <taxon>Cellvibrionales</taxon>
        <taxon>Cellvibrionaceae</taxon>
        <taxon>Marinimicrobium</taxon>
    </lineage>
</organism>
<dbReference type="SMART" id="SM00448">
    <property type="entry name" value="REC"/>
    <property type="match status" value="1"/>
</dbReference>
<evidence type="ECO:0000256" key="3">
    <source>
        <dbReference type="PROSITE-ProRule" id="PRU00169"/>
    </source>
</evidence>
<keyword evidence="6" id="KW-1185">Reference proteome</keyword>
<feature type="modified residue" description="4-aspartylphosphate" evidence="3">
    <location>
        <position position="54"/>
    </location>
</feature>
<dbReference type="AlphaFoldDB" id="A0A3N1P2S2"/>
<dbReference type="Proteomes" id="UP000273643">
    <property type="component" value="Unassembled WGS sequence"/>
</dbReference>
<feature type="domain" description="Response regulatory" evidence="4">
    <location>
        <begin position="4"/>
        <end position="119"/>
    </location>
</feature>
<dbReference type="PROSITE" id="PS50110">
    <property type="entry name" value="RESPONSE_REGULATORY"/>
    <property type="match status" value="1"/>
</dbReference>
<evidence type="ECO:0000256" key="1">
    <source>
        <dbReference type="ARBA" id="ARBA00022500"/>
    </source>
</evidence>
<dbReference type="GO" id="GO:0006935">
    <property type="term" value="P:chemotaxis"/>
    <property type="evidence" value="ECO:0007669"/>
    <property type="project" value="UniProtKB-KW"/>
</dbReference>
<dbReference type="RefSeq" id="WP_123638740.1">
    <property type="nucleotide sequence ID" value="NZ_RJUK01000001.1"/>
</dbReference>
<dbReference type="EMBL" id="RJUK01000001">
    <property type="protein sequence ID" value="ROQ21811.1"/>
    <property type="molecule type" value="Genomic_DNA"/>
</dbReference>
<dbReference type="SUPFAM" id="SSF52172">
    <property type="entry name" value="CheY-like"/>
    <property type="match status" value="1"/>
</dbReference>
<name>A0A3N1P2S2_9GAMM</name>
<evidence type="ECO:0000313" key="5">
    <source>
        <dbReference type="EMBL" id="ROQ21811.1"/>
    </source>
</evidence>
<dbReference type="Gene3D" id="3.40.1550.10">
    <property type="entry name" value="CheC-like"/>
    <property type="match status" value="1"/>
</dbReference>
<gene>
    <name evidence="5" type="ORF">EDC38_2439</name>
</gene>
<proteinExistence type="predicted"/>
<dbReference type="GO" id="GO:0000160">
    <property type="term" value="P:phosphorelay signal transduction system"/>
    <property type="evidence" value="ECO:0007669"/>
    <property type="project" value="InterPro"/>
</dbReference>
<dbReference type="CDD" id="cd17593">
    <property type="entry name" value="REC_CheC-like"/>
    <property type="match status" value="1"/>
</dbReference>
<evidence type="ECO:0000256" key="2">
    <source>
        <dbReference type="ARBA" id="ARBA00022553"/>
    </source>
</evidence>
<protein>
    <submittedName>
        <fullName evidence="5">Response regulator receiver protein</fullName>
    </submittedName>
</protein>
<keyword evidence="1" id="KW-0145">Chemotaxis</keyword>
<dbReference type="PANTHER" id="PTHR44591:SF24">
    <property type="entry name" value="PROTEIN-GLUTAMATE METHYLESTERASE_PROTEIN-GLUTAMINE GLUTAMINASE 1"/>
    <property type="match status" value="1"/>
</dbReference>
<accession>A0A3N1P2S2</accession>
<dbReference type="CDD" id="cd17910">
    <property type="entry name" value="CheC_ClassII"/>
    <property type="match status" value="1"/>
</dbReference>